<dbReference type="AlphaFoldDB" id="A0A1H4GQU2"/>
<evidence type="ECO:0000313" key="1">
    <source>
        <dbReference type="EMBL" id="SEB11390.1"/>
    </source>
</evidence>
<dbReference type="RefSeq" id="WP_093070910.1">
    <property type="nucleotide sequence ID" value="NZ_FNQP01000037.1"/>
</dbReference>
<dbReference type="OrthoDB" id="8479070at2"/>
<protein>
    <submittedName>
        <fullName evidence="1">Uncharacterized protein</fullName>
    </submittedName>
</protein>
<proteinExistence type="predicted"/>
<organism evidence="1 2">
    <name type="scientific">Thiothrix caldifontis</name>
    <dbReference type="NCBI Taxonomy" id="525918"/>
    <lineage>
        <taxon>Bacteria</taxon>
        <taxon>Pseudomonadati</taxon>
        <taxon>Pseudomonadota</taxon>
        <taxon>Gammaproteobacteria</taxon>
        <taxon>Thiotrichales</taxon>
        <taxon>Thiotrichaceae</taxon>
        <taxon>Thiothrix</taxon>
    </lineage>
</organism>
<dbReference type="STRING" id="525918.SAMN05660964_03624"/>
<reference evidence="1 2" key="1">
    <citation type="submission" date="2016-10" db="EMBL/GenBank/DDBJ databases">
        <authorList>
            <person name="de Groot N.N."/>
        </authorList>
    </citation>
    <scope>NUCLEOTIDE SEQUENCE [LARGE SCALE GENOMIC DNA]</scope>
    <source>
        <strain evidence="1 2">DSM 21228</strain>
    </source>
</reference>
<accession>A0A1H4GQU2</accession>
<evidence type="ECO:0000313" key="2">
    <source>
        <dbReference type="Proteomes" id="UP000199397"/>
    </source>
</evidence>
<sequence length="186" mass="20938">MLLDTYKAQELRWLITINGKTKNGLNAFRGDLIVKLGEFNEVANKRNPPEAVIKEAVILADDTSLLMVVGNFSDILELPEFIARFTPDLAADCKPIFFIDNLKESVVVDVEGRQYTLIPLPSGMVWNELLDLCYLDKHDLKGQSTEDKVVTTYNALKSYQPKFKASTLDEAIANRTDTKREVWGAV</sequence>
<dbReference type="EMBL" id="FNQP01000037">
    <property type="protein sequence ID" value="SEB11390.1"/>
    <property type="molecule type" value="Genomic_DNA"/>
</dbReference>
<dbReference type="Proteomes" id="UP000199397">
    <property type="component" value="Unassembled WGS sequence"/>
</dbReference>
<gene>
    <name evidence="1" type="ORF">SAMN05660964_03624</name>
</gene>
<name>A0A1H4GQU2_9GAMM</name>
<keyword evidence="2" id="KW-1185">Reference proteome</keyword>